<dbReference type="EMBL" id="AC133333">
    <property type="protein sequence ID" value="AAS07198.1"/>
    <property type="molecule type" value="Genomic_DNA"/>
</dbReference>
<organism evidence="2 3">
    <name type="scientific">Oryza sativa subsp. japonica</name>
    <name type="common">Rice</name>
    <dbReference type="NCBI Taxonomy" id="39947"/>
    <lineage>
        <taxon>Eukaryota</taxon>
        <taxon>Viridiplantae</taxon>
        <taxon>Streptophyta</taxon>
        <taxon>Embryophyta</taxon>
        <taxon>Tracheophyta</taxon>
        <taxon>Spermatophyta</taxon>
        <taxon>Magnoliopsida</taxon>
        <taxon>Liliopsida</taxon>
        <taxon>Poales</taxon>
        <taxon>Poaceae</taxon>
        <taxon>BOP clade</taxon>
        <taxon>Oryzoideae</taxon>
        <taxon>Oryzeae</taxon>
        <taxon>Oryzinae</taxon>
        <taxon>Oryza</taxon>
        <taxon>Oryza sativa</taxon>
    </lineage>
</organism>
<sequence>MAIRDDRGHLPWRQLEEEEGVKGGEAKPGERGLAGAIDVFQPTGEAERWRGGNFGIECSSLHHGCAERKRKGGRVAPDPATTRGSSSSFGGSYDRPLLSPPLVFGGRRRIQQCGGRWPPDLVGMEQPSAVAVVVAFGRRCRRWVCEEEEKIVLHFPEAEIHWSSIVAVNPKFAVAF</sequence>
<accession>Q75IC3</accession>
<evidence type="ECO:0000256" key="1">
    <source>
        <dbReference type="SAM" id="MobiDB-lite"/>
    </source>
</evidence>
<evidence type="ECO:0000313" key="2">
    <source>
        <dbReference type="EMBL" id="AAS07198.1"/>
    </source>
</evidence>
<protein>
    <submittedName>
        <fullName evidence="2">Uncharacterized protein</fullName>
    </submittedName>
</protein>
<name>Q75IC3_ORYSJ</name>
<feature type="region of interest" description="Disordered" evidence="1">
    <location>
        <begin position="69"/>
        <end position="93"/>
    </location>
</feature>
<dbReference type="Proteomes" id="UP000000763">
    <property type="component" value="Chromosome 3"/>
</dbReference>
<evidence type="ECO:0000313" key="3">
    <source>
        <dbReference type="Proteomes" id="UP000000763"/>
    </source>
</evidence>
<reference evidence="3" key="2">
    <citation type="journal article" date="2008" name="Nucleic Acids Res.">
        <title>The rice annotation project database (RAP-DB): 2008 update.</title>
        <authorList>
            <consortium name="The rice annotation project (RAP)"/>
        </authorList>
    </citation>
    <scope>GENOME REANNOTATION</scope>
    <source>
        <strain evidence="3">cv. Nipponbare</strain>
    </source>
</reference>
<proteinExistence type="predicted"/>
<reference evidence="3" key="1">
    <citation type="journal article" date="2005" name="Nature">
        <title>The map-based sequence of the rice genome.</title>
        <authorList>
            <consortium name="International rice genome sequencing project (IRGSP)"/>
            <person name="Matsumoto T."/>
            <person name="Wu J."/>
            <person name="Kanamori H."/>
            <person name="Katayose Y."/>
            <person name="Fujisawa M."/>
            <person name="Namiki N."/>
            <person name="Mizuno H."/>
            <person name="Yamamoto K."/>
            <person name="Antonio B.A."/>
            <person name="Baba T."/>
            <person name="Sakata K."/>
            <person name="Nagamura Y."/>
            <person name="Aoki H."/>
            <person name="Arikawa K."/>
            <person name="Arita K."/>
            <person name="Bito T."/>
            <person name="Chiden Y."/>
            <person name="Fujitsuka N."/>
            <person name="Fukunaka R."/>
            <person name="Hamada M."/>
            <person name="Harada C."/>
            <person name="Hayashi A."/>
            <person name="Hijishita S."/>
            <person name="Honda M."/>
            <person name="Hosokawa S."/>
            <person name="Ichikawa Y."/>
            <person name="Idonuma A."/>
            <person name="Iijima M."/>
            <person name="Ikeda M."/>
            <person name="Ikeno M."/>
            <person name="Ito K."/>
            <person name="Ito S."/>
            <person name="Ito T."/>
            <person name="Ito Y."/>
            <person name="Ito Y."/>
            <person name="Iwabuchi A."/>
            <person name="Kamiya K."/>
            <person name="Karasawa W."/>
            <person name="Kurita K."/>
            <person name="Katagiri S."/>
            <person name="Kikuta A."/>
            <person name="Kobayashi H."/>
            <person name="Kobayashi N."/>
            <person name="Machita K."/>
            <person name="Maehara T."/>
            <person name="Masukawa M."/>
            <person name="Mizubayashi T."/>
            <person name="Mukai Y."/>
            <person name="Nagasaki H."/>
            <person name="Nagata Y."/>
            <person name="Naito S."/>
            <person name="Nakashima M."/>
            <person name="Nakama Y."/>
            <person name="Nakamichi Y."/>
            <person name="Nakamura M."/>
            <person name="Meguro A."/>
            <person name="Negishi M."/>
            <person name="Ohta I."/>
            <person name="Ohta T."/>
            <person name="Okamoto M."/>
            <person name="Ono N."/>
            <person name="Saji S."/>
            <person name="Sakaguchi M."/>
            <person name="Sakai K."/>
            <person name="Shibata M."/>
            <person name="Shimokawa T."/>
            <person name="Song J."/>
            <person name="Takazaki Y."/>
            <person name="Terasawa K."/>
            <person name="Tsugane M."/>
            <person name="Tsuji K."/>
            <person name="Ueda S."/>
            <person name="Waki K."/>
            <person name="Yamagata H."/>
            <person name="Yamamoto M."/>
            <person name="Yamamoto S."/>
            <person name="Yamane H."/>
            <person name="Yoshiki S."/>
            <person name="Yoshihara R."/>
            <person name="Yukawa K."/>
            <person name="Zhong H."/>
            <person name="Yano M."/>
            <person name="Yuan Q."/>
            <person name="Ouyang S."/>
            <person name="Liu J."/>
            <person name="Jones K.M."/>
            <person name="Gansberger K."/>
            <person name="Moffat K."/>
            <person name="Hill J."/>
            <person name="Bera J."/>
            <person name="Fadrosh D."/>
            <person name="Jin S."/>
            <person name="Johri S."/>
            <person name="Kim M."/>
            <person name="Overton L."/>
            <person name="Reardon M."/>
            <person name="Tsitrin T."/>
            <person name="Vuong H."/>
            <person name="Weaver B."/>
            <person name="Ciecko A."/>
            <person name="Tallon L."/>
            <person name="Jackson J."/>
            <person name="Pai G."/>
            <person name="Aken S.V."/>
            <person name="Utterback T."/>
            <person name="Reidmuller S."/>
            <person name="Feldblyum T."/>
            <person name="Hsiao J."/>
            <person name="Zismann V."/>
            <person name="Iobst S."/>
            <person name="de Vazeille A.R."/>
            <person name="Buell C.R."/>
            <person name="Ying K."/>
            <person name="Li Y."/>
            <person name="Lu T."/>
            <person name="Huang Y."/>
            <person name="Zhao Q."/>
            <person name="Feng Q."/>
            <person name="Zhang L."/>
            <person name="Zhu J."/>
            <person name="Weng Q."/>
            <person name="Mu J."/>
            <person name="Lu Y."/>
            <person name="Fan D."/>
            <person name="Liu Y."/>
            <person name="Guan J."/>
            <person name="Zhang Y."/>
            <person name="Yu S."/>
            <person name="Liu X."/>
            <person name="Zhang Y."/>
            <person name="Hong G."/>
            <person name="Han B."/>
            <person name="Choisne N."/>
            <person name="Demange N."/>
            <person name="Orjeda G."/>
            <person name="Samain S."/>
            <person name="Cattolico L."/>
            <person name="Pelletier E."/>
            <person name="Couloux A."/>
            <person name="Segurens B."/>
            <person name="Wincker P."/>
            <person name="D'Hont A."/>
            <person name="Scarpelli C."/>
            <person name="Weissenbach J."/>
            <person name="Salanoubat M."/>
            <person name="Quetier F."/>
            <person name="Yu Y."/>
            <person name="Kim H.R."/>
            <person name="Rambo T."/>
            <person name="Currie J."/>
            <person name="Collura K."/>
            <person name="Luo M."/>
            <person name="Yang T."/>
            <person name="Ammiraju J.S.S."/>
            <person name="Engler F."/>
            <person name="Soderlund C."/>
            <person name="Wing R.A."/>
            <person name="Palmer L.E."/>
            <person name="de la Bastide M."/>
            <person name="Spiegel L."/>
            <person name="Nascimento L."/>
            <person name="Zutavern T."/>
            <person name="O'Shaughnessy A."/>
            <person name="Dike S."/>
            <person name="Dedhia N."/>
            <person name="Preston R."/>
            <person name="Balija V."/>
            <person name="McCombie W.R."/>
            <person name="Chow T."/>
            <person name="Chen H."/>
            <person name="Chung M."/>
            <person name="Chen C."/>
            <person name="Shaw J."/>
            <person name="Wu H."/>
            <person name="Hsiao K."/>
            <person name="Chao Y."/>
            <person name="Chu M."/>
            <person name="Cheng C."/>
            <person name="Hour A."/>
            <person name="Lee P."/>
            <person name="Lin S."/>
            <person name="Lin Y."/>
            <person name="Liou J."/>
            <person name="Liu S."/>
            <person name="Hsing Y."/>
            <person name="Raghuvanshi S."/>
            <person name="Mohanty A."/>
            <person name="Bharti A.K."/>
            <person name="Gaur A."/>
            <person name="Gupta V."/>
            <person name="Kumar D."/>
            <person name="Ravi V."/>
            <person name="Vij S."/>
            <person name="Kapur A."/>
            <person name="Khurana P."/>
            <person name="Khurana P."/>
            <person name="Khurana J.P."/>
            <person name="Tyagi A.K."/>
            <person name="Gaikwad K."/>
            <person name="Singh A."/>
            <person name="Dalal V."/>
            <person name="Srivastava S."/>
            <person name="Dixit A."/>
            <person name="Pal A.K."/>
            <person name="Ghazi I.A."/>
            <person name="Yadav M."/>
            <person name="Pandit A."/>
            <person name="Bhargava A."/>
            <person name="Sureshbabu K."/>
            <person name="Batra K."/>
            <person name="Sharma T.R."/>
            <person name="Mohapatra T."/>
            <person name="Singh N.K."/>
            <person name="Messing J."/>
            <person name="Nelson A.B."/>
            <person name="Fuks G."/>
            <person name="Kavchok S."/>
            <person name="Keizer G."/>
            <person name="Linton E."/>
            <person name="Llaca V."/>
            <person name="Song R."/>
            <person name="Tanyolac B."/>
            <person name="Young S."/>
            <person name="Ho-Il K."/>
            <person name="Hahn J.H."/>
            <person name="Sangsakoo G."/>
            <person name="Vanavichit A."/>
            <person name="de Mattos Luiz.A.T."/>
            <person name="Zimmer P.D."/>
            <person name="Malone G."/>
            <person name="Dellagostin O."/>
            <person name="de Oliveira A.C."/>
            <person name="Bevan M."/>
            <person name="Bancroft I."/>
            <person name="Minx P."/>
            <person name="Cordum H."/>
            <person name="Wilson R."/>
            <person name="Cheng Z."/>
            <person name="Jin W."/>
            <person name="Jiang J."/>
            <person name="Leong S.A."/>
            <person name="Iwama H."/>
            <person name="Gojobori T."/>
            <person name="Itoh T."/>
            <person name="Niimura Y."/>
            <person name="Fujii Y."/>
            <person name="Habara T."/>
            <person name="Sakai H."/>
            <person name="Sato Y."/>
            <person name="Wilson G."/>
            <person name="Kumar K."/>
            <person name="McCouch S."/>
            <person name="Juretic N."/>
            <person name="Hoen D."/>
            <person name="Wright S."/>
            <person name="Bruskiewich R."/>
            <person name="Bureau T."/>
            <person name="Miyao A."/>
            <person name="Hirochika H."/>
            <person name="Nishikawa T."/>
            <person name="Kadowaki K."/>
            <person name="Sugiura M."/>
            <person name="Burr B."/>
            <person name="Sasaki T."/>
        </authorList>
    </citation>
    <scope>NUCLEOTIDE SEQUENCE [LARGE SCALE GENOMIC DNA]</scope>
    <source>
        <strain evidence="3">cv. Nipponbare</strain>
    </source>
</reference>
<dbReference type="AlphaFoldDB" id="Q75IC3"/>
<feature type="region of interest" description="Disordered" evidence="1">
    <location>
        <begin position="1"/>
        <end position="29"/>
    </location>
</feature>
<gene>
    <name evidence="2" type="primary">OJ1785_A05.19</name>
</gene>
<feature type="compositionally biased region" description="Basic and acidic residues" evidence="1">
    <location>
        <begin position="20"/>
        <end position="29"/>
    </location>
</feature>